<organism evidence="3 4">
    <name type="scientific">Paeniglutamicibacter gangotriensis</name>
    <dbReference type="NCBI Taxonomy" id="254787"/>
    <lineage>
        <taxon>Bacteria</taxon>
        <taxon>Bacillati</taxon>
        <taxon>Actinomycetota</taxon>
        <taxon>Actinomycetes</taxon>
        <taxon>Micrococcales</taxon>
        <taxon>Micrococcaceae</taxon>
        <taxon>Paeniglutamicibacter</taxon>
    </lineage>
</organism>
<dbReference type="EMBL" id="VOBL01000006">
    <property type="protein sequence ID" value="KAA0977565.1"/>
    <property type="molecule type" value="Genomic_DNA"/>
</dbReference>
<dbReference type="PANTHER" id="PTHR46268:SF6">
    <property type="entry name" value="UNIVERSAL STRESS PROTEIN UP12"/>
    <property type="match status" value="1"/>
</dbReference>
<feature type="domain" description="UspA" evidence="2">
    <location>
        <begin position="7"/>
        <end position="137"/>
    </location>
</feature>
<dbReference type="PRINTS" id="PR01438">
    <property type="entry name" value="UNVRSLSTRESS"/>
</dbReference>
<comment type="caution">
    <text evidence="3">The sequence shown here is derived from an EMBL/GenBank/DDBJ whole genome shotgun (WGS) entry which is preliminary data.</text>
</comment>
<reference evidence="3 4" key="1">
    <citation type="submission" date="2019-07" db="EMBL/GenBank/DDBJ databases">
        <title>Analysis of the biochemical properties, biological activity and biotechnological potential of siderophores and biosurfactants produced by Antarctic psychrotolerant bacteria.</title>
        <authorList>
            <person name="Styczynski M."/>
            <person name="Krucon T."/>
            <person name="Decewicz P."/>
            <person name="Dziewit L."/>
        </authorList>
    </citation>
    <scope>NUCLEOTIDE SEQUENCE [LARGE SCALE GENOMIC DNA]</scope>
    <source>
        <strain evidence="3 4">ANT_H27</strain>
    </source>
</reference>
<comment type="similarity">
    <text evidence="1">Belongs to the universal stress protein A family.</text>
</comment>
<evidence type="ECO:0000313" key="3">
    <source>
        <dbReference type="EMBL" id="KAA0977565.1"/>
    </source>
</evidence>
<dbReference type="Proteomes" id="UP000323856">
    <property type="component" value="Unassembled WGS sequence"/>
</dbReference>
<dbReference type="InterPro" id="IPR014729">
    <property type="entry name" value="Rossmann-like_a/b/a_fold"/>
</dbReference>
<dbReference type="SUPFAM" id="SSF52402">
    <property type="entry name" value="Adenine nucleotide alpha hydrolases-like"/>
    <property type="match status" value="1"/>
</dbReference>
<evidence type="ECO:0000259" key="2">
    <source>
        <dbReference type="Pfam" id="PF00582"/>
    </source>
</evidence>
<sequence>MENTERGRIVVGIDGSAQSISALRYAASLADSLGHDLVAFSSWLPRVALEDYTPDWAPEQDARDALEKSIVQAFGDALPKNLEREVLMGPAAPNLIEVSKGAVMVVLGTRGRGGFKGLVMGSVSSSLAAHAKCPVLIHHGEEPAA</sequence>
<dbReference type="RefSeq" id="WP_007270548.1">
    <property type="nucleotide sequence ID" value="NZ_JBITUG010000023.1"/>
</dbReference>
<proteinExistence type="inferred from homology"/>
<accession>A0A5B0EHA0</accession>
<protein>
    <submittedName>
        <fullName evidence="3">Universal stress protein</fullName>
    </submittedName>
</protein>
<dbReference type="Gene3D" id="3.40.50.620">
    <property type="entry name" value="HUPs"/>
    <property type="match status" value="1"/>
</dbReference>
<evidence type="ECO:0000256" key="1">
    <source>
        <dbReference type="ARBA" id="ARBA00008791"/>
    </source>
</evidence>
<dbReference type="InterPro" id="IPR006016">
    <property type="entry name" value="UspA"/>
</dbReference>
<gene>
    <name evidence="3" type="ORF">FQ154_07545</name>
</gene>
<dbReference type="OrthoDB" id="6174426at2"/>
<dbReference type="InterPro" id="IPR006015">
    <property type="entry name" value="Universal_stress_UspA"/>
</dbReference>
<dbReference type="PANTHER" id="PTHR46268">
    <property type="entry name" value="STRESS RESPONSE PROTEIN NHAX"/>
    <property type="match status" value="1"/>
</dbReference>
<dbReference type="Pfam" id="PF00582">
    <property type="entry name" value="Usp"/>
    <property type="match status" value="1"/>
</dbReference>
<evidence type="ECO:0000313" key="4">
    <source>
        <dbReference type="Proteomes" id="UP000323856"/>
    </source>
</evidence>
<dbReference type="AlphaFoldDB" id="A0A5B0EHA0"/>
<name>A0A5B0EHA0_9MICC</name>